<organism evidence="1 2">
    <name type="scientific">Allokutzneria multivorans</name>
    <dbReference type="NCBI Taxonomy" id="1142134"/>
    <lineage>
        <taxon>Bacteria</taxon>
        <taxon>Bacillati</taxon>
        <taxon>Actinomycetota</taxon>
        <taxon>Actinomycetes</taxon>
        <taxon>Pseudonocardiales</taxon>
        <taxon>Pseudonocardiaceae</taxon>
        <taxon>Allokutzneria</taxon>
    </lineage>
</organism>
<keyword evidence="2" id="KW-1185">Reference proteome</keyword>
<comment type="caution">
    <text evidence="1">The sequence shown here is derived from an EMBL/GenBank/DDBJ whole genome shotgun (WGS) entry which is preliminary data.</text>
</comment>
<dbReference type="Proteomes" id="UP001501747">
    <property type="component" value="Unassembled WGS sequence"/>
</dbReference>
<evidence type="ECO:0000313" key="1">
    <source>
        <dbReference type="EMBL" id="GAA4023388.1"/>
    </source>
</evidence>
<gene>
    <name evidence="1" type="ORF">GCM10022247_54660</name>
</gene>
<dbReference type="EMBL" id="BAABAL010000018">
    <property type="protein sequence ID" value="GAA4023388.1"/>
    <property type="molecule type" value="Genomic_DNA"/>
</dbReference>
<proteinExistence type="predicted"/>
<reference evidence="2" key="1">
    <citation type="journal article" date="2019" name="Int. J. Syst. Evol. Microbiol.">
        <title>The Global Catalogue of Microorganisms (GCM) 10K type strain sequencing project: providing services to taxonomists for standard genome sequencing and annotation.</title>
        <authorList>
            <consortium name="The Broad Institute Genomics Platform"/>
            <consortium name="The Broad Institute Genome Sequencing Center for Infectious Disease"/>
            <person name="Wu L."/>
            <person name="Ma J."/>
        </authorList>
    </citation>
    <scope>NUCLEOTIDE SEQUENCE [LARGE SCALE GENOMIC DNA]</scope>
    <source>
        <strain evidence="2">JCM 17342</strain>
    </source>
</reference>
<name>A0ABP7TBA0_9PSEU</name>
<dbReference type="Gene3D" id="3.90.930.1">
    <property type="match status" value="1"/>
</dbReference>
<evidence type="ECO:0000313" key="2">
    <source>
        <dbReference type="Proteomes" id="UP001501747"/>
    </source>
</evidence>
<evidence type="ECO:0008006" key="3">
    <source>
        <dbReference type="Google" id="ProtNLM"/>
    </source>
</evidence>
<accession>A0ABP7TBA0</accession>
<sequence>MKPRVNFDDTIRDEFERRLYQDEPFTGEVVETAEDGFVLSLNNYRDGWEEGVQREWYYEGRLRSEYWIVGGKLFGESKEWHENGQLAVLQVWNEHGALASYQQWDEHGRPTEP</sequence>
<dbReference type="SUPFAM" id="SSF82185">
    <property type="entry name" value="Histone H3 K4-specific methyltransferase SET7/9 N-terminal domain"/>
    <property type="match status" value="1"/>
</dbReference>
<protein>
    <recommendedName>
        <fullName evidence="3">MORN repeat protein</fullName>
    </recommendedName>
</protein>